<feature type="chain" id="PRO_5026969305" evidence="1">
    <location>
        <begin position="30"/>
        <end position="640"/>
    </location>
</feature>
<evidence type="ECO:0000259" key="2">
    <source>
        <dbReference type="Pfam" id="PF07833"/>
    </source>
</evidence>
<dbReference type="AlphaFoldDB" id="A0A6M1PJ81"/>
<evidence type="ECO:0000313" key="3">
    <source>
        <dbReference type="EMBL" id="NGM82375.1"/>
    </source>
</evidence>
<dbReference type="SUPFAM" id="SSF55383">
    <property type="entry name" value="Copper amine oxidase, domain N"/>
    <property type="match status" value="1"/>
</dbReference>
<reference evidence="3 4" key="1">
    <citation type="submission" date="2020-02" db="EMBL/GenBank/DDBJ databases">
        <authorList>
            <person name="Gao J."/>
            <person name="Sun J."/>
        </authorList>
    </citation>
    <scope>NUCLEOTIDE SEQUENCE [LARGE SCALE GENOMIC DNA]</scope>
    <source>
        <strain evidence="3 4">7124</strain>
    </source>
</reference>
<dbReference type="InterPro" id="IPR012854">
    <property type="entry name" value="Cu_amine_oxidase-like_N"/>
</dbReference>
<dbReference type="InterPro" id="IPR036582">
    <property type="entry name" value="Mao_N_sf"/>
</dbReference>
<evidence type="ECO:0000313" key="4">
    <source>
        <dbReference type="Proteomes" id="UP000480151"/>
    </source>
</evidence>
<dbReference type="InterPro" id="IPR016123">
    <property type="entry name" value="Mog1/PsbP_a/b/a-sand"/>
</dbReference>
<accession>A0A6M1PJ81</accession>
<dbReference type="EMBL" id="JAAKGU010000002">
    <property type="protein sequence ID" value="NGM82375.1"/>
    <property type="molecule type" value="Genomic_DNA"/>
</dbReference>
<feature type="domain" description="Copper amine oxidase-like N-terminal" evidence="2">
    <location>
        <begin position="49"/>
        <end position="145"/>
    </location>
</feature>
<name>A0A6M1PJ81_9BACL</name>
<dbReference type="Proteomes" id="UP000480151">
    <property type="component" value="Unassembled WGS sequence"/>
</dbReference>
<dbReference type="SUPFAM" id="SSF55724">
    <property type="entry name" value="Mog1p/PsbP-like"/>
    <property type="match status" value="1"/>
</dbReference>
<sequence>MNKMCLKVLHAALAALIILAMLPVNDAGAAEKEKLMLTLKVGSKQAKANGQGIVIAPPFSENGSVLVPLGVFKKAFGSGVSLAKDNVIKVTFGPHTGAMTIGGTTAWRDGQKVKLAAPPRMVNGVLMVPLRFVAGVIGAEVSSGNGGSIVVALPAANSANSGDGSLPEGGIDSEAGKTKVGNSYEEWSMQYPAGLIIGDSGGEEGVSSFMSADNAYYLEVHVAPQVAASDADDLLDQLVRSSEDGGEVVLDREVFPKAVVPYARIVSKDPSGALWEGRAYYANGRLYKLYLTDDQAENYKDFAKYAGLLNSFRPSFDEKDRSIRDLSTVRNGMRSAGSDDYGISLEVPAGWSMDNRHLLYGSKDGSYLKLNISSAPPASTLDSWEEELRQKDAELFVPEACSEQGITDAEISGVPARVREVRYNDGSGWMTVYQTLLLKNGYRYYAEYAAAAGQDEDQAKFAAVLASLKIDFDTVKENFGRLEQDDYPSLKNKTVTKTSKTYGYSIDMPRLWTPVQGIFDLQVVDYRFTGGRFQIAVLPEGSMEYTVNQLKEFYRNTAGDPQGPFIEQERETTFAGVPAVEMTVRHNKNGIPLHIRVFVFSREDIVYTLTATLGDANATEAQQAMLDRTFQSFRFTDEGK</sequence>
<proteinExistence type="predicted"/>
<dbReference type="RefSeq" id="WP_165096530.1">
    <property type="nucleotide sequence ID" value="NZ_JAAKGU010000002.1"/>
</dbReference>
<protein>
    <submittedName>
        <fullName evidence="3">Copper amine oxidase N-terminal domain-containing protein</fullName>
    </submittedName>
</protein>
<evidence type="ECO:0000256" key="1">
    <source>
        <dbReference type="SAM" id="SignalP"/>
    </source>
</evidence>
<gene>
    <name evidence="3" type="ORF">G5B47_08095</name>
</gene>
<organism evidence="3 4">
    <name type="scientific">Paenibacillus apii</name>
    <dbReference type="NCBI Taxonomy" id="1850370"/>
    <lineage>
        <taxon>Bacteria</taxon>
        <taxon>Bacillati</taxon>
        <taxon>Bacillota</taxon>
        <taxon>Bacilli</taxon>
        <taxon>Bacillales</taxon>
        <taxon>Paenibacillaceae</taxon>
        <taxon>Paenibacillus</taxon>
    </lineage>
</organism>
<comment type="caution">
    <text evidence="3">The sequence shown here is derived from an EMBL/GenBank/DDBJ whole genome shotgun (WGS) entry which is preliminary data.</text>
</comment>
<dbReference type="Pfam" id="PF07833">
    <property type="entry name" value="Cu_amine_oxidN1"/>
    <property type="match status" value="1"/>
</dbReference>
<dbReference type="Gene3D" id="3.30.457.10">
    <property type="entry name" value="Copper amine oxidase-like, N-terminal domain"/>
    <property type="match status" value="1"/>
</dbReference>
<dbReference type="Gene3D" id="3.40.1000.10">
    <property type="entry name" value="Mog1/PsbP, alpha/beta/alpha sandwich"/>
    <property type="match status" value="2"/>
</dbReference>
<keyword evidence="1" id="KW-0732">Signal</keyword>
<keyword evidence="4" id="KW-1185">Reference proteome</keyword>
<feature type="signal peptide" evidence="1">
    <location>
        <begin position="1"/>
        <end position="29"/>
    </location>
</feature>